<dbReference type="KEGG" id="paa:Paes_2008"/>
<comment type="subcellular location">
    <subcellularLocation>
        <location evidence="1">Cell membrane</location>
        <topology evidence="1">Multi-pass membrane protein</topology>
    </subcellularLocation>
</comment>
<keyword evidence="14" id="KW-1185">Reference proteome</keyword>
<evidence type="ECO:0000313" key="14">
    <source>
        <dbReference type="Proteomes" id="UP000002725"/>
    </source>
</evidence>
<protein>
    <recommendedName>
        <fullName evidence="15">CBS domain containing protein</fullName>
    </recommendedName>
</protein>
<accession>B4S572</accession>
<dbReference type="HOGENOM" id="CLU_015237_4_0_10"/>
<dbReference type="PANTHER" id="PTHR43099:SF2">
    <property type="entry name" value="UPF0053 PROTEIN YRKA"/>
    <property type="match status" value="1"/>
</dbReference>
<dbReference type="EMBL" id="CP001108">
    <property type="protein sequence ID" value="ACF47018.1"/>
    <property type="molecule type" value="Genomic_DNA"/>
</dbReference>
<dbReference type="PROSITE" id="PS51846">
    <property type="entry name" value="CNNM"/>
    <property type="match status" value="1"/>
</dbReference>
<sequence>MDSDIFELFILLCLILANGFFSMAEFAIISSRETKLHELHEAGVSRAGLVLELLDNPGKFLSAIQVGITLIATLAGAFSGITLSAPIAEMIERADALKPYSNELALGLVVIGVTYFTLIIGELAPKKIALQHPEKIALSVAKIIDIICRVIAPIVHLINGSTNIVLKIMGIKPTEKPTVSDEEVMLLLKQGAKKGVFESVEYDMVSRIFRMSDKRANSMMTPKSEIEWLDLYATEEELISKMQASGRSRFPVSEGSLDNLKGVVRSLDLVNKQLLSQGNLKDAIRNAMKAPLFVPESIPAFQVLELFKENRAHLALVVDEQGSVQGGITITDVLESIVGDIPADDIEGNRKIVRRSQRTWIIDGLLPVDDFIQEFHLENFLDEDNPLYDTMGGFMMTKLEKVPSVMDILEWQGILFKVIKMNKQRVDKILAVFNNDAHDKASKYDTK</sequence>
<dbReference type="Pfam" id="PF00571">
    <property type="entry name" value="CBS"/>
    <property type="match status" value="1"/>
</dbReference>
<dbReference type="InterPro" id="IPR000644">
    <property type="entry name" value="CBS_dom"/>
</dbReference>
<dbReference type="Proteomes" id="UP000002725">
    <property type="component" value="Chromosome"/>
</dbReference>
<dbReference type="SMART" id="SM01091">
    <property type="entry name" value="CorC_HlyC"/>
    <property type="match status" value="1"/>
</dbReference>
<feature type="transmembrane region" description="Helical" evidence="10">
    <location>
        <begin position="60"/>
        <end position="84"/>
    </location>
</feature>
<evidence type="ECO:0000256" key="1">
    <source>
        <dbReference type="ARBA" id="ARBA00004651"/>
    </source>
</evidence>
<dbReference type="eggNOG" id="COG1253">
    <property type="taxonomic scope" value="Bacteria"/>
</dbReference>
<keyword evidence="4" id="KW-0677">Repeat</keyword>
<dbReference type="InterPro" id="IPR002550">
    <property type="entry name" value="CNNM"/>
</dbReference>
<dbReference type="CDD" id="cd04590">
    <property type="entry name" value="CBS_pair_CorC_HlyC_assoc"/>
    <property type="match status" value="1"/>
</dbReference>
<name>B4S572_PROA2</name>
<proteinExistence type="predicted"/>
<dbReference type="InterPro" id="IPR036318">
    <property type="entry name" value="FAD-bd_PCMH-like_sf"/>
</dbReference>
<dbReference type="Gene3D" id="3.30.465.10">
    <property type="match status" value="1"/>
</dbReference>
<dbReference type="Gene3D" id="3.10.580.10">
    <property type="entry name" value="CBS-domain"/>
    <property type="match status" value="1"/>
</dbReference>
<keyword evidence="2" id="KW-1003">Cell membrane</keyword>
<feature type="domain" description="CNNM transmembrane" evidence="12">
    <location>
        <begin position="1"/>
        <end position="201"/>
    </location>
</feature>
<dbReference type="InterPro" id="IPR005170">
    <property type="entry name" value="Transptr-assoc_dom"/>
</dbReference>
<dbReference type="PROSITE" id="PS51371">
    <property type="entry name" value="CBS"/>
    <property type="match status" value="2"/>
</dbReference>
<dbReference type="Pfam" id="PF01595">
    <property type="entry name" value="CNNM"/>
    <property type="match status" value="1"/>
</dbReference>
<dbReference type="InterPro" id="IPR051676">
    <property type="entry name" value="UPF0053_domain"/>
</dbReference>
<keyword evidence="7 9" id="KW-0472">Membrane</keyword>
<evidence type="ECO:0000256" key="7">
    <source>
        <dbReference type="ARBA" id="ARBA00023136"/>
    </source>
</evidence>
<evidence type="ECO:0000256" key="3">
    <source>
        <dbReference type="ARBA" id="ARBA00022692"/>
    </source>
</evidence>
<keyword evidence="3 9" id="KW-0812">Transmembrane</keyword>
<keyword evidence="6 8" id="KW-0129">CBS domain</keyword>
<organism evidence="13 14">
    <name type="scientific">Prosthecochloris aestuarii (strain DSM 271 / SK 413)</name>
    <dbReference type="NCBI Taxonomy" id="290512"/>
    <lineage>
        <taxon>Bacteria</taxon>
        <taxon>Pseudomonadati</taxon>
        <taxon>Chlorobiota</taxon>
        <taxon>Chlorobiia</taxon>
        <taxon>Chlorobiales</taxon>
        <taxon>Chlorobiaceae</taxon>
        <taxon>Prosthecochloris</taxon>
    </lineage>
</organism>
<dbReference type="AlphaFoldDB" id="B4S572"/>
<gene>
    <name evidence="13" type="ordered locus">Paes_2008</name>
</gene>
<dbReference type="Pfam" id="PF03471">
    <property type="entry name" value="CorC_HlyC"/>
    <property type="match status" value="1"/>
</dbReference>
<feature type="transmembrane region" description="Helical" evidence="10">
    <location>
        <begin position="6"/>
        <end position="29"/>
    </location>
</feature>
<evidence type="ECO:0000256" key="6">
    <source>
        <dbReference type="ARBA" id="ARBA00023122"/>
    </source>
</evidence>
<dbReference type="RefSeq" id="WP_012506551.1">
    <property type="nucleotide sequence ID" value="NC_011059.1"/>
</dbReference>
<feature type="transmembrane region" description="Helical" evidence="10">
    <location>
        <begin position="104"/>
        <end position="124"/>
    </location>
</feature>
<evidence type="ECO:0000256" key="2">
    <source>
        <dbReference type="ARBA" id="ARBA00022475"/>
    </source>
</evidence>
<evidence type="ECO:0000313" key="13">
    <source>
        <dbReference type="EMBL" id="ACF47018.1"/>
    </source>
</evidence>
<feature type="domain" description="CBS" evidence="11">
    <location>
        <begin position="287"/>
        <end position="346"/>
    </location>
</feature>
<dbReference type="GO" id="GO:0005886">
    <property type="term" value="C:plasma membrane"/>
    <property type="evidence" value="ECO:0007669"/>
    <property type="project" value="UniProtKB-SubCell"/>
</dbReference>
<evidence type="ECO:0008006" key="15">
    <source>
        <dbReference type="Google" id="ProtNLM"/>
    </source>
</evidence>
<dbReference type="GO" id="GO:0050660">
    <property type="term" value="F:flavin adenine dinucleotide binding"/>
    <property type="evidence" value="ECO:0007669"/>
    <property type="project" value="InterPro"/>
</dbReference>
<dbReference type="InterPro" id="IPR016169">
    <property type="entry name" value="FAD-bd_PCMH_sub2"/>
</dbReference>
<dbReference type="STRING" id="290512.Paes_2008"/>
<evidence type="ECO:0000259" key="12">
    <source>
        <dbReference type="PROSITE" id="PS51846"/>
    </source>
</evidence>
<feature type="domain" description="CBS" evidence="11">
    <location>
        <begin position="220"/>
        <end position="283"/>
    </location>
</feature>
<evidence type="ECO:0000256" key="5">
    <source>
        <dbReference type="ARBA" id="ARBA00022989"/>
    </source>
</evidence>
<evidence type="ECO:0000256" key="10">
    <source>
        <dbReference type="SAM" id="Phobius"/>
    </source>
</evidence>
<evidence type="ECO:0000256" key="8">
    <source>
        <dbReference type="PROSITE-ProRule" id="PRU00703"/>
    </source>
</evidence>
<dbReference type="SUPFAM" id="SSF54631">
    <property type="entry name" value="CBS-domain pair"/>
    <property type="match status" value="1"/>
</dbReference>
<dbReference type="PANTHER" id="PTHR43099">
    <property type="entry name" value="UPF0053 PROTEIN YRKA"/>
    <property type="match status" value="1"/>
</dbReference>
<dbReference type="InterPro" id="IPR046342">
    <property type="entry name" value="CBS_dom_sf"/>
</dbReference>
<dbReference type="SUPFAM" id="SSF56176">
    <property type="entry name" value="FAD-binding/transporter-associated domain-like"/>
    <property type="match status" value="1"/>
</dbReference>
<dbReference type="InterPro" id="IPR044751">
    <property type="entry name" value="Ion_transp-like_CBS"/>
</dbReference>
<keyword evidence="5 9" id="KW-1133">Transmembrane helix</keyword>
<reference evidence="13" key="1">
    <citation type="submission" date="2008-06" db="EMBL/GenBank/DDBJ databases">
        <title>Complete sequence of chromosome of Prosthecochloris aestuarii DSM 271.</title>
        <authorList>
            <consortium name="US DOE Joint Genome Institute"/>
            <person name="Lucas S."/>
            <person name="Copeland A."/>
            <person name="Lapidus A."/>
            <person name="Glavina del Rio T."/>
            <person name="Dalin E."/>
            <person name="Tice H."/>
            <person name="Bruce D."/>
            <person name="Goodwin L."/>
            <person name="Pitluck S."/>
            <person name="Schmutz J."/>
            <person name="Larimer F."/>
            <person name="Land M."/>
            <person name="Hauser L."/>
            <person name="Kyrpides N."/>
            <person name="Anderson I."/>
            <person name="Liu Z."/>
            <person name="Li T."/>
            <person name="Zhao F."/>
            <person name="Overmann J."/>
            <person name="Bryant D.A."/>
            <person name="Richardson P."/>
        </authorList>
    </citation>
    <scope>NUCLEOTIDE SEQUENCE [LARGE SCALE GENOMIC DNA]</scope>
    <source>
        <strain evidence="13">DSM 271</strain>
    </source>
</reference>
<evidence type="ECO:0000256" key="9">
    <source>
        <dbReference type="PROSITE-ProRule" id="PRU01193"/>
    </source>
</evidence>
<evidence type="ECO:0000259" key="11">
    <source>
        <dbReference type="PROSITE" id="PS51371"/>
    </source>
</evidence>
<evidence type="ECO:0000256" key="4">
    <source>
        <dbReference type="ARBA" id="ARBA00022737"/>
    </source>
</evidence>